<accession>A0A8S9ZYX3</accession>
<name>A0A8S9ZYX3_9BILA</name>
<feature type="region of interest" description="Disordered" evidence="1">
    <location>
        <begin position="1"/>
        <end position="36"/>
    </location>
</feature>
<dbReference type="Proteomes" id="UP000605970">
    <property type="component" value="Unassembled WGS sequence"/>
</dbReference>
<organism evidence="2 3">
    <name type="scientific">Meloidogyne graminicola</name>
    <dbReference type="NCBI Taxonomy" id="189291"/>
    <lineage>
        <taxon>Eukaryota</taxon>
        <taxon>Metazoa</taxon>
        <taxon>Ecdysozoa</taxon>
        <taxon>Nematoda</taxon>
        <taxon>Chromadorea</taxon>
        <taxon>Rhabditida</taxon>
        <taxon>Tylenchina</taxon>
        <taxon>Tylenchomorpha</taxon>
        <taxon>Tylenchoidea</taxon>
        <taxon>Meloidogynidae</taxon>
        <taxon>Meloidogyninae</taxon>
        <taxon>Meloidogyne</taxon>
    </lineage>
</organism>
<evidence type="ECO:0000256" key="1">
    <source>
        <dbReference type="SAM" id="MobiDB-lite"/>
    </source>
</evidence>
<dbReference type="EMBL" id="JABEBT010000014">
    <property type="protein sequence ID" value="KAF7638206.1"/>
    <property type="molecule type" value="Genomic_DNA"/>
</dbReference>
<feature type="non-terminal residue" evidence="2">
    <location>
        <position position="1"/>
    </location>
</feature>
<evidence type="ECO:0000313" key="2">
    <source>
        <dbReference type="EMBL" id="KAF7638206.1"/>
    </source>
</evidence>
<keyword evidence="3" id="KW-1185">Reference proteome</keyword>
<gene>
    <name evidence="2" type="ORF">Mgra_00002435</name>
</gene>
<comment type="caution">
    <text evidence="2">The sequence shown here is derived from an EMBL/GenBank/DDBJ whole genome shotgun (WGS) entry which is preliminary data.</text>
</comment>
<protein>
    <submittedName>
        <fullName evidence="2">Uncharacterized protein</fullName>
    </submittedName>
</protein>
<proteinExistence type="predicted"/>
<reference evidence="2" key="1">
    <citation type="journal article" date="2020" name="Ecol. Evol.">
        <title>Genome structure and content of the rice root-knot nematode (Meloidogyne graminicola).</title>
        <authorList>
            <person name="Phan N.T."/>
            <person name="Danchin E.G.J."/>
            <person name="Klopp C."/>
            <person name="Perfus-Barbeoch L."/>
            <person name="Kozlowski D.K."/>
            <person name="Koutsovoulos G.D."/>
            <person name="Lopez-Roques C."/>
            <person name="Bouchez O."/>
            <person name="Zahm M."/>
            <person name="Besnard G."/>
            <person name="Bellafiore S."/>
        </authorList>
    </citation>
    <scope>NUCLEOTIDE SEQUENCE</scope>
    <source>
        <strain evidence="2">VN-18</strain>
    </source>
</reference>
<evidence type="ECO:0000313" key="3">
    <source>
        <dbReference type="Proteomes" id="UP000605970"/>
    </source>
</evidence>
<sequence>FFQQRAHQDPSPCWHSETTGLGDGQADAPNEGRPARGRPSMLVSNIFLINLIFSFLNFRCCGLQPRNRGREHEGANAVGHGQEGARHQASLRALRTRIGWKMRELVKCHWIAMYKRFPSL</sequence>
<dbReference type="AlphaFoldDB" id="A0A8S9ZYX3"/>